<evidence type="ECO:0000256" key="2">
    <source>
        <dbReference type="ARBA" id="ARBA00022679"/>
    </source>
</evidence>
<dbReference type="EMBL" id="PZJX01000075">
    <property type="protein sequence ID" value="PTE06310.1"/>
    <property type="molecule type" value="Genomic_DNA"/>
</dbReference>
<comment type="caution">
    <text evidence="4">The sequence shown here is derived from an EMBL/GenBank/DDBJ whole genome shotgun (WGS) entry which is preliminary data.</text>
</comment>
<dbReference type="RefSeq" id="WP_107653051.1">
    <property type="nucleotide sequence ID" value="NZ_PZJX01000075.1"/>
</dbReference>
<accession>A0A2T4IKZ6</accession>
<protein>
    <submittedName>
        <fullName evidence="4">Class I SAM-dependent methyltransferase</fullName>
    </submittedName>
</protein>
<dbReference type="PANTHER" id="PTHR44942">
    <property type="entry name" value="METHYLTRANSF_11 DOMAIN-CONTAINING PROTEIN"/>
    <property type="match status" value="1"/>
</dbReference>
<dbReference type="AlphaFoldDB" id="A0A2T4IKZ6"/>
<reference evidence="4 5" key="1">
    <citation type="submission" date="2018-03" db="EMBL/GenBank/DDBJ databases">
        <title>Genome sequence of the symbiotic type strain Mesorhizobium helmanticense CSLC115NT isolated from Lotus corniculatus nodules.</title>
        <authorList>
            <person name="Sannazzaro A.I."/>
            <person name="Torres Tejerizo G.A."/>
            <person name="Dip D."/>
            <person name="Caballero M."/>
            <person name="Pistorio M."/>
            <person name="Estrella M.J."/>
        </authorList>
    </citation>
    <scope>NUCLEOTIDE SEQUENCE [LARGE SCALE GENOMIC DNA]</scope>
    <source>
        <strain evidence="4 5">CSLC115N</strain>
    </source>
</reference>
<name>A0A2T4IKZ6_9HYPH</name>
<evidence type="ECO:0000313" key="4">
    <source>
        <dbReference type="EMBL" id="PTE06310.1"/>
    </source>
</evidence>
<dbReference type="InterPro" id="IPR025714">
    <property type="entry name" value="Methyltranfer_dom"/>
</dbReference>
<gene>
    <name evidence="4" type="ORF">C9427_32470</name>
</gene>
<evidence type="ECO:0000313" key="5">
    <source>
        <dbReference type="Proteomes" id="UP000240259"/>
    </source>
</evidence>
<dbReference type="Proteomes" id="UP000240259">
    <property type="component" value="Unassembled WGS sequence"/>
</dbReference>
<dbReference type="Pfam" id="PF13847">
    <property type="entry name" value="Methyltransf_31"/>
    <property type="match status" value="1"/>
</dbReference>
<sequence>MAYQERPERERDFHNKRFGAVEERRQDSFYFAAQPATDACWQLLRETAPGKTALEYGCADGENSIRLAPFAKKITGIDISDVAIQKAKNEAARRRINNVAFQIDNAEEMSLPSATFVFGAGILHHLILDNALREIHRVMRPSGNAIFFESLGHNPLINMYRNRTPEARTIDEHPLLKSDFDIVRKHFSKCDLQFFGLSTLASIPFRRSVLGRTVRAIGKQADNVH</sequence>
<dbReference type="CDD" id="cd02440">
    <property type="entry name" value="AdoMet_MTases"/>
    <property type="match status" value="1"/>
</dbReference>
<dbReference type="Gene3D" id="3.40.50.150">
    <property type="entry name" value="Vaccinia Virus protein VP39"/>
    <property type="match status" value="1"/>
</dbReference>
<organism evidence="4 5">
    <name type="scientific">Mesorhizobium helmanticense</name>
    <dbReference type="NCBI Taxonomy" id="1776423"/>
    <lineage>
        <taxon>Bacteria</taxon>
        <taxon>Pseudomonadati</taxon>
        <taxon>Pseudomonadota</taxon>
        <taxon>Alphaproteobacteria</taxon>
        <taxon>Hyphomicrobiales</taxon>
        <taxon>Phyllobacteriaceae</taxon>
        <taxon>Mesorhizobium</taxon>
    </lineage>
</organism>
<keyword evidence="1 4" id="KW-0489">Methyltransferase</keyword>
<dbReference type="InterPro" id="IPR029063">
    <property type="entry name" value="SAM-dependent_MTases_sf"/>
</dbReference>
<evidence type="ECO:0000256" key="1">
    <source>
        <dbReference type="ARBA" id="ARBA00022603"/>
    </source>
</evidence>
<proteinExistence type="predicted"/>
<dbReference type="OrthoDB" id="1853779at2"/>
<keyword evidence="2 4" id="KW-0808">Transferase</keyword>
<dbReference type="GO" id="GO:0008168">
    <property type="term" value="F:methyltransferase activity"/>
    <property type="evidence" value="ECO:0007669"/>
    <property type="project" value="UniProtKB-KW"/>
</dbReference>
<dbReference type="InterPro" id="IPR051052">
    <property type="entry name" value="Diverse_substrate_MTase"/>
</dbReference>
<dbReference type="GO" id="GO:0032259">
    <property type="term" value="P:methylation"/>
    <property type="evidence" value="ECO:0007669"/>
    <property type="project" value="UniProtKB-KW"/>
</dbReference>
<dbReference type="PANTHER" id="PTHR44942:SF4">
    <property type="entry name" value="METHYLTRANSFERASE TYPE 11 DOMAIN-CONTAINING PROTEIN"/>
    <property type="match status" value="1"/>
</dbReference>
<feature type="domain" description="Methyltransferase" evidence="3">
    <location>
        <begin position="49"/>
        <end position="147"/>
    </location>
</feature>
<evidence type="ECO:0000259" key="3">
    <source>
        <dbReference type="Pfam" id="PF13847"/>
    </source>
</evidence>
<dbReference type="SUPFAM" id="SSF53335">
    <property type="entry name" value="S-adenosyl-L-methionine-dependent methyltransferases"/>
    <property type="match status" value="1"/>
</dbReference>
<keyword evidence="5" id="KW-1185">Reference proteome</keyword>